<evidence type="ECO:0000259" key="2">
    <source>
        <dbReference type="SMART" id="SM01027"/>
    </source>
</evidence>
<sequence length="298" mass="34191">MILKVKEKSNEVLITFSGDLGNNNMPIIRDYEYIDYSDYLIIESTYGDRLHGNKTEEIKKLYDIIINTVKRGGNVIIPAFSVGRAQEILYFLNYYIDVEKRKELSNVEIYLDSPLAREALEIYEKHKECYDEEAINLLSKDFDLLRFNNLYTISSAEESMALNDKNGIVIISSSGMCEAGRIKHHLKHNIWKDTTSIVFVGYQAEGTLGRKILDNAKKVRIFGEEMVVKAKIYNLAGLSGHADIEGLINWVKNIKNGISRKIFIVHGEEKASENFKKEIEKSMKTSVYIPELFEKVEL</sequence>
<organism evidence="3 4">
    <name type="scientific">Fervidicola ferrireducens</name>
    <dbReference type="NCBI Taxonomy" id="520764"/>
    <lineage>
        <taxon>Bacteria</taxon>
        <taxon>Bacillati</taxon>
        <taxon>Bacillota</taxon>
        <taxon>Clostridia</taxon>
        <taxon>Thermosediminibacterales</taxon>
        <taxon>Thermosediminibacteraceae</taxon>
        <taxon>Fervidicola</taxon>
    </lineage>
</organism>
<dbReference type="STRING" id="520764.AN618_14210"/>
<name>A0A140L861_9FIRM</name>
<dbReference type="Pfam" id="PF07521">
    <property type="entry name" value="RMMBL"/>
    <property type="match status" value="1"/>
</dbReference>
<dbReference type="GO" id="GO:0016787">
    <property type="term" value="F:hydrolase activity"/>
    <property type="evidence" value="ECO:0007669"/>
    <property type="project" value="UniProtKB-KW"/>
</dbReference>
<accession>A0A140L861</accession>
<comment type="caution">
    <text evidence="3">The sequence shown here is derived from an EMBL/GenBank/DDBJ whole genome shotgun (WGS) entry which is preliminary data.</text>
</comment>
<dbReference type="EMBL" id="LOED01000016">
    <property type="protein sequence ID" value="KXG76736.1"/>
    <property type="molecule type" value="Genomic_DNA"/>
</dbReference>
<dbReference type="PATRIC" id="fig|520764.3.peg.1483"/>
<gene>
    <name evidence="3" type="ORF">AN618_14210</name>
</gene>
<dbReference type="Gene3D" id="3.40.50.10890">
    <property type="match status" value="1"/>
</dbReference>
<dbReference type="EC" id="3.1.-.-" evidence="3"/>
<dbReference type="InterPro" id="IPR036866">
    <property type="entry name" value="RibonucZ/Hydroxyglut_hydro"/>
</dbReference>
<protein>
    <submittedName>
        <fullName evidence="3">Ribonuclease</fullName>
        <ecNumber evidence="3">3.1.-.-</ecNumber>
    </submittedName>
</protein>
<dbReference type="SMART" id="SM01027">
    <property type="entry name" value="Beta-Casp"/>
    <property type="match status" value="1"/>
</dbReference>
<evidence type="ECO:0000256" key="1">
    <source>
        <dbReference type="ARBA" id="ARBA00022801"/>
    </source>
</evidence>
<dbReference type="Proteomes" id="UP000070427">
    <property type="component" value="Unassembled WGS sequence"/>
</dbReference>
<evidence type="ECO:0000313" key="4">
    <source>
        <dbReference type="Proteomes" id="UP000070427"/>
    </source>
</evidence>
<reference evidence="3 4" key="1">
    <citation type="submission" date="2015-12" db="EMBL/GenBank/DDBJ databases">
        <title>Draft genome sequnece of Fervidicola ferrireducens strain Y170.</title>
        <authorList>
            <person name="Patel B.K."/>
        </authorList>
    </citation>
    <scope>NUCLEOTIDE SEQUENCE [LARGE SCALE GENOMIC DNA]</scope>
    <source>
        <strain evidence="3 4">Y170</strain>
    </source>
</reference>
<dbReference type="InterPro" id="IPR022712">
    <property type="entry name" value="Beta_Casp"/>
</dbReference>
<evidence type="ECO:0000313" key="3">
    <source>
        <dbReference type="EMBL" id="KXG76736.1"/>
    </source>
</evidence>
<dbReference type="PANTHER" id="PTHR11203:SF37">
    <property type="entry name" value="INTEGRATOR COMPLEX SUBUNIT 11"/>
    <property type="match status" value="1"/>
</dbReference>
<keyword evidence="4" id="KW-1185">Reference proteome</keyword>
<dbReference type="InParanoid" id="A0A140L861"/>
<dbReference type="AlphaFoldDB" id="A0A140L861"/>
<keyword evidence="1 3" id="KW-0378">Hydrolase</keyword>
<feature type="domain" description="Beta-Casp" evidence="2">
    <location>
        <begin position="85"/>
        <end position="212"/>
    </location>
</feature>
<proteinExistence type="predicted"/>
<dbReference type="RefSeq" id="WP_222926387.1">
    <property type="nucleotide sequence ID" value="NZ_LOED01000016.1"/>
</dbReference>
<dbReference type="InterPro" id="IPR011108">
    <property type="entry name" value="RMMBL"/>
</dbReference>
<dbReference type="PANTHER" id="PTHR11203">
    <property type="entry name" value="CLEAVAGE AND POLYADENYLATION SPECIFICITY FACTOR FAMILY MEMBER"/>
    <property type="match status" value="1"/>
</dbReference>
<dbReference type="SUPFAM" id="SSF56281">
    <property type="entry name" value="Metallo-hydrolase/oxidoreductase"/>
    <property type="match status" value="1"/>
</dbReference>
<dbReference type="Pfam" id="PF10996">
    <property type="entry name" value="Beta-Casp"/>
    <property type="match status" value="1"/>
</dbReference>
<dbReference type="InterPro" id="IPR050698">
    <property type="entry name" value="MBL"/>
</dbReference>
<dbReference type="GO" id="GO:0004521">
    <property type="term" value="F:RNA endonuclease activity"/>
    <property type="evidence" value="ECO:0007669"/>
    <property type="project" value="TreeGrafter"/>
</dbReference>